<comment type="subunit">
    <text evidence="5 9">Homododecamer.</text>
</comment>
<feature type="active site" description="Proton acceptor" evidence="9 10">
    <location>
        <position position="24"/>
    </location>
</feature>
<keyword evidence="13" id="KW-0472">Membrane</keyword>
<evidence type="ECO:0000313" key="14">
    <source>
        <dbReference type="EMBL" id="KKB09642.1"/>
    </source>
</evidence>
<evidence type="ECO:0000256" key="2">
    <source>
        <dbReference type="ARBA" id="ARBA00003924"/>
    </source>
</evidence>
<dbReference type="PANTHER" id="PTHR21272:SF3">
    <property type="entry name" value="CATABOLIC 3-DEHYDROQUINASE"/>
    <property type="match status" value="1"/>
</dbReference>
<evidence type="ECO:0000256" key="7">
    <source>
        <dbReference type="ARBA" id="ARBA00023141"/>
    </source>
</evidence>
<keyword evidence="15" id="KW-1185">Reference proteome</keyword>
<dbReference type="InterPro" id="IPR001874">
    <property type="entry name" value="DHquinase_II"/>
</dbReference>
<dbReference type="AlphaFoldDB" id="A0A0F5FN79"/>
<evidence type="ECO:0000256" key="6">
    <source>
        <dbReference type="ARBA" id="ARBA00012060"/>
    </source>
</evidence>
<dbReference type="NCBIfam" id="NF003805">
    <property type="entry name" value="PRK05395.1-2"/>
    <property type="match status" value="1"/>
</dbReference>
<keyword evidence="9" id="KW-0028">Amino-acid biosynthesis</keyword>
<dbReference type="GO" id="GO:0019631">
    <property type="term" value="P:quinate catabolic process"/>
    <property type="evidence" value="ECO:0007669"/>
    <property type="project" value="TreeGrafter"/>
</dbReference>
<dbReference type="GO" id="GO:0009073">
    <property type="term" value="P:aromatic amino acid family biosynthetic process"/>
    <property type="evidence" value="ECO:0007669"/>
    <property type="project" value="UniProtKB-KW"/>
</dbReference>
<dbReference type="EC" id="4.2.1.10" evidence="6 9"/>
<keyword evidence="13" id="KW-0812">Transmembrane</keyword>
<organism evidence="14 15">
    <name type="scientific">Devosia chinhatensis</name>
    <dbReference type="NCBI Taxonomy" id="429727"/>
    <lineage>
        <taxon>Bacteria</taxon>
        <taxon>Pseudomonadati</taxon>
        <taxon>Pseudomonadota</taxon>
        <taxon>Alphaproteobacteria</taxon>
        <taxon>Hyphomicrobiales</taxon>
        <taxon>Devosiaceae</taxon>
        <taxon>Devosia</taxon>
    </lineage>
</organism>
<evidence type="ECO:0000256" key="12">
    <source>
        <dbReference type="PIRSR" id="PIRSR001399-3"/>
    </source>
</evidence>
<protein>
    <recommendedName>
        <fullName evidence="6 9">3-dehydroquinate dehydratase</fullName>
        <shortName evidence="9">3-dehydroquinase</shortName>
        <ecNumber evidence="6 9">4.2.1.10</ecNumber>
    </recommendedName>
    <alternativeName>
        <fullName evidence="9">Type II DHQase</fullName>
    </alternativeName>
</protein>
<feature type="binding site" evidence="9 11">
    <location>
        <position position="88"/>
    </location>
    <ligand>
        <name>substrate</name>
    </ligand>
</feature>
<dbReference type="PROSITE" id="PS01029">
    <property type="entry name" value="DEHYDROQUINASE_II"/>
    <property type="match status" value="1"/>
</dbReference>
<dbReference type="PIRSF" id="PIRSF001399">
    <property type="entry name" value="DHquinase_II"/>
    <property type="match status" value="1"/>
</dbReference>
<gene>
    <name evidence="9" type="primary">aroQ</name>
    <name evidence="14" type="ORF">VE26_07145</name>
</gene>
<sequence length="145" mass="15798">MTKRVLVLNGPNLNLLGTREPETYGSETLGDVEALCRHTAGELGLTVDFRQSNHEGELVTWIQEARQTADAILINPAAYSHTSVAIHDALRAVALPVAEVHLTNIHQREAFRHHSYVSSVAFGVICGFGSLGYKLALQALAQKLK</sequence>
<dbReference type="NCBIfam" id="NF003806">
    <property type="entry name" value="PRK05395.1-3"/>
    <property type="match status" value="1"/>
</dbReference>
<dbReference type="GO" id="GO:0003855">
    <property type="term" value="F:3-dehydroquinate dehydratase activity"/>
    <property type="evidence" value="ECO:0007669"/>
    <property type="project" value="UniProtKB-UniRule"/>
</dbReference>
<reference evidence="14 15" key="1">
    <citation type="submission" date="2015-03" db="EMBL/GenBank/DDBJ databases">
        <authorList>
            <person name="Hassan Y."/>
            <person name="Lepp D."/>
            <person name="Li X.-Z."/>
            <person name="Zhou T."/>
        </authorList>
    </citation>
    <scope>NUCLEOTIDE SEQUENCE [LARGE SCALE GENOMIC DNA]</scope>
    <source>
        <strain evidence="14 15">IPL18</strain>
    </source>
</reference>
<evidence type="ECO:0000256" key="5">
    <source>
        <dbReference type="ARBA" id="ARBA00011193"/>
    </source>
</evidence>
<dbReference type="GO" id="GO:0008652">
    <property type="term" value="P:amino acid biosynthetic process"/>
    <property type="evidence" value="ECO:0007669"/>
    <property type="project" value="UniProtKB-KW"/>
</dbReference>
<dbReference type="EMBL" id="JZEY01000054">
    <property type="protein sequence ID" value="KKB09642.1"/>
    <property type="molecule type" value="Genomic_DNA"/>
</dbReference>
<evidence type="ECO:0000313" key="15">
    <source>
        <dbReference type="Proteomes" id="UP000033649"/>
    </source>
</evidence>
<keyword evidence="7 9" id="KW-0057">Aromatic amino acid biosynthesis</keyword>
<dbReference type="NCBIfam" id="NF003804">
    <property type="entry name" value="PRK05395.1-1"/>
    <property type="match status" value="1"/>
</dbReference>
<comment type="catalytic activity">
    <reaction evidence="1 9">
        <text>3-dehydroquinate = 3-dehydroshikimate + H2O</text>
        <dbReference type="Rhea" id="RHEA:21096"/>
        <dbReference type="ChEBI" id="CHEBI:15377"/>
        <dbReference type="ChEBI" id="CHEBI:16630"/>
        <dbReference type="ChEBI" id="CHEBI:32364"/>
        <dbReference type="EC" id="4.2.1.10"/>
    </reaction>
</comment>
<name>A0A0F5FN79_9HYPH</name>
<evidence type="ECO:0000256" key="8">
    <source>
        <dbReference type="ARBA" id="ARBA00023239"/>
    </source>
</evidence>
<evidence type="ECO:0000256" key="9">
    <source>
        <dbReference type="HAMAP-Rule" id="MF_00169"/>
    </source>
</evidence>
<comment type="function">
    <text evidence="2 9">Catalyzes a trans-dehydration via an enolate intermediate.</text>
</comment>
<dbReference type="GO" id="GO:0009423">
    <property type="term" value="P:chorismate biosynthetic process"/>
    <property type="evidence" value="ECO:0007669"/>
    <property type="project" value="UniProtKB-UniRule"/>
</dbReference>
<feature type="binding site" evidence="9 11">
    <location>
        <begin position="102"/>
        <end position="103"/>
    </location>
    <ligand>
        <name>substrate</name>
    </ligand>
</feature>
<dbReference type="Pfam" id="PF01220">
    <property type="entry name" value="DHquinase_II"/>
    <property type="match status" value="1"/>
</dbReference>
<feature type="binding site" evidence="9 11">
    <location>
        <position position="75"/>
    </location>
    <ligand>
        <name>substrate</name>
    </ligand>
</feature>
<feature type="binding site" evidence="9 11">
    <location>
        <position position="112"/>
    </location>
    <ligand>
        <name>substrate</name>
    </ligand>
</feature>
<feature type="active site" description="Proton donor" evidence="9 10">
    <location>
        <position position="101"/>
    </location>
</feature>
<evidence type="ECO:0000256" key="13">
    <source>
        <dbReference type="SAM" id="Phobius"/>
    </source>
</evidence>
<dbReference type="OrthoDB" id="9790793at2"/>
<dbReference type="PATRIC" id="fig|429727.3.peg.1479"/>
<feature type="transmembrane region" description="Helical" evidence="13">
    <location>
        <begin position="116"/>
        <end position="136"/>
    </location>
</feature>
<dbReference type="PANTHER" id="PTHR21272">
    <property type="entry name" value="CATABOLIC 3-DEHYDROQUINASE"/>
    <property type="match status" value="1"/>
</dbReference>
<evidence type="ECO:0000256" key="3">
    <source>
        <dbReference type="ARBA" id="ARBA00004902"/>
    </source>
</evidence>
<comment type="caution">
    <text evidence="14">The sequence shown here is derived from an EMBL/GenBank/DDBJ whole genome shotgun (WGS) entry which is preliminary data.</text>
</comment>
<proteinExistence type="inferred from homology"/>
<feature type="binding site" evidence="9 11">
    <location>
        <position position="81"/>
    </location>
    <ligand>
        <name>substrate</name>
    </ligand>
</feature>
<comment type="pathway">
    <text evidence="3 9">Metabolic intermediate biosynthesis; chorismate biosynthesis; chorismate from D-erythrose 4-phosphate and phosphoenolpyruvate: step 3/7.</text>
</comment>
<dbReference type="InterPro" id="IPR036441">
    <property type="entry name" value="DHquinase_II_sf"/>
</dbReference>
<dbReference type="InterPro" id="IPR018509">
    <property type="entry name" value="DHquinase_II_CS"/>
</dbReference>
<evidence type="ECO:0000256" key="1">
    <source>
        <dbReference type="ARBA" id="ARBA00001864"/>
    </source>
</evidence>
<dbReference type="SUPFAM" id="SSF52304">
    <property type="entry name" value="Type II 3-dehydroquinate dehydratase"/>
    <property type="match status" value="1"/>
</dbReference>
<dbReference type="RefSeq" id="WP_046105129.1">
    <property type="nucleotide sequence ID" value="NZ_JZEY01000054.1"/>
</dbReference>
<keyword evidence="8 9" id="KW-0456">Lyase</keyword>
<dbReference type="NCBIfam" id="TIGR01088">
    <property type="entry name" value="aroQ"/>
    <property type="match status" value="1"/>
</dbReference>
<evidence type="ECO:0000256" key="11">
    <source>
        <dbReference type="PIRSR" id="PIRSR001399-2"/>
    </source>
</evidence>
<comment type="similarity">
    <text evidence="4 9">Belongs to the type-II 3-dehydroquinase family.</text>
</comment>
<evidence type="ECO:0000256" key="10">
    <source>
        <dbReference type="PIRSR" id="PIRSR001399-1"/>
    </source>
</evidence>
<keyword evidence="13" id="KW-1133">Transmembrane helix</keyword>
<dbReference type="HAMAP" id="MF_00169">
    <property type="entry name" value="AroQ"/>
    <property type="match status" value="1"/>
</dbReference>
<dbReference type="STRING" id="429727.VE26_07145"/>
<dbReference type="UniPathway" id="UPA00053">
    <property type="reaction ID" value="UER00086"/>
</dbReference>
<accession>A0A0F5FN79</accession>
<dbReference type="NCBIfam" id="NF003807">
    <property type="entry name" value="PRK05395.1-4"/>
    <property type="match status" value="1"/>
</dbReference>
<dbReference type="Gene3D" id="3.40.50.9100">
    <property type="entry name" value="Dehydroquinase, class II"/>
    <property type="match status" value="1"/>
</dbReference>
<dbReference type="CDD" id="cd00466">
    <property type="entry name" value="DHQase_II"/>
    <property type="match status" value="1"/>
</dbReference>
<feature type="site" description="Transition state stabilizer" evidence="9 12">
    <location>
        <position position="19"/>
    </location>
</feature>
<dbReference type="Proteomes" id="UP000033649">
    <property type="component" value="Unassembled WGS sequence"/>
</dbReference>
<evidence type="ECO:0000256" key="4">
    <source>
        <dbReference type="ARBA" id="ARBA00011037"/>
    </source>
</evidence>